<dbReference type="GO" id="GO:0005315">
    <property type="term" value="F:phosphate transmembrane transporter activity"/>
    <property type="evidence" value="ECO:0007669"/>
    <property type="project" value="InterPro"/>
</dbReference>
<dbReference type="PANTHER" id="PTHR43423">
    <property type="entry name" value="ABC TRANSPORTER I FAMILY MEMBER 17"/>
    <property type="match status" value="1"/>
</dbReference>
<dbReference type="SUPFAM" id="SSF52540">
    <property type="entry name" value="P-loop containing nucleoside triphosphate hydrolases"/>
    <property type="match status" value="1"/>
</dbReference>
<dbReference type="GO" id="GO:0016020">
    <property type="term" value="C:membrane"/>
    <property type="evidence" value="ECO:0007669"/>
    <property type="project" value="InterPro"/>
</dbReference>
<dbReference type="PROSITE" id="PS50893">
    <property type="entry name" value="ABC_TRANSPORTER_2"/>
    <property type="match status" value="1"/>
</dbReference>
<dbReference type="NCBIfam" id="TIGR00972">
    <property type="entry name" value="3a0107s01c2"/>
    <property type="match status" value="1"/>
</dbReference>
<evidence type="ECO:0000256" key="3">
    <source>
        <dbReference type="ARBA" id="ARBA00022741"/>
    </source>
</evidence>
<dbReference type="GO" id="GO:0035435">
    <property type="term" value="P:phosphate ion transmembrane transport"/>
    <property type="evidence" value="ECO:0007669"/>
    <property type="project" value="InterPro"/>
</dbReference>
<feature type="domain" description="ABC transporter" evidence="5">
    <location>
        <begin position="9"/>
        <end position="251"/>
    </location>
</feature>
<keyword evidence="3" id="KW-0547">Nucleotide-binding</keyword>
<dbReference type="InterPro" id="IPR027417">
    <property type="entry name" value="P-loop_NTPase"/>
</dbReference>
<dbReference type="InterPro" id="IPR017871">
    <property type="entry name" value="ABC_transporter-like_CS"/>
</dbReference>
<dbReference type="GO" id="GO:0016887">
    <property type="term" value="F:ATP hydrolysis activity"/>
    <property type="evidence" value="ECO:0007669"/>
    <property type="project" value="InterPro"/>
</dbReference>
<dbReference type="SMART" id="SM00382">
    <property type="entry name" value="AAA"/>
    <property type="match status" value="1"/>
</dbReference>
<dbReference type="InterPro" id="IPR003593">
    <property type="entry name" value="AAA+_ATPase"/>
</dbReference>
<dbReference type="PANTHER" id="PTHR43423:SF1">
    <property type="entry name" value="ABC TRANSPORTER I FAMILY MEMBER 17"/>
    <property type="match status" value="1"/>
</dbReference>
<dbReference type="CDD" id="cd03260">
    <property type="entry name" value="ABC_PstB_phosphate_transporter"/>
    <property type="match status" value="1"/>
</dbReference>
<dbReference type="GO" id="GO:0005524">
    <property type="term" value="F:ATP binding"/>
    <property type="evidence" value="ECO:0007669"/>
    <property type="project" value="UniProtKB-KW"/>
</dbReference>
<comment type="caution">
    <text evidence="6">The sequence shown here is derived from an EMBL/GenBank/DDBJ whole genome shotgun (WGS) entry which is preliminary data.</text>
</comment>
<keyword evidence="2" id="KW-0592">Phosphate transport</keyword>
<dbReference type="EC" id="3.6.3.27" evidence="6"/>
<name>A0A425Y1F5_9BACT</name>
<sequence length="256" mass="28863">MIQIESTILNIDELSVSYGGDKYSIDKVSAGIQKNKITAIMGPSGCGKSTLLRAINRMHELYPETHHKGSITLGGEDIYKINPIQLRRKIGMVFQRPNPFPTMSIYDNVIAAYILNGIKLKRSEKNEIVERSLREVGLWDETKDVLHKRGTFLSGGQQQRLCIARALAYKPEVILLDEPTSALDPIATAKIEDLLVKLKKNYTIILVTHNMGQAARISDYSMFMYLGELVEYGKTKKMFTTPKDERTEAYLMGKFG</sequence>
<evidence type="ECO:0000256" key="2">
    <source>
        <dbReference type="ARBA" id="ARBA00022592"/>
    </source>
</evidence>
<dbReference type="Proteomes" id="UP000285794">
    <property type="component" value="Unassembled WGS sequence"/>
</dbReference>
<evidence type="ECO:0000313" key="6">
    <source>
        <dbReference type="EMBL" id="RRG21638.1"/>
    </source>
</evidence>
<dbReference type="InterPro" id="IPR003439">
    <property type="entry name" value="ABC_transporter-like_ATP-bd"/>
</dbReference>
<evidence type="ECO:0000256" key="4">
    <source>
        <dbReference type="ARBA" id="ARBA00022840"/>
    </source>
</evidence>
<keyword evidence="6" id="KW-0378">Hydrolase</keyword>
<dbReference type="Pfam" id="PF00005">
    <property type="entry name" value="ABC_tran"/>
    <property type="match status" value="1"/>
</dbReference>
<protein>
    <submittedName>
        <fullName evidence="6">Phosphate ABC transporter ATP-binding protein</fullName>
        <ecNumber evidence="6">3.6.3.27</ecNumber>
    </submittedName>
</protein>
<evidence type="ECO:0000256" key="1">
    <source>
        <dbReference type="ARBA" id="ARBA00022448"/>
    </source>
</evidence>
<keyword evidence="1" id="KW-0813">Transport</keyword>
<evidence type="ECO:0000313" key="7">
    <source>
        <dbReference type="Proteomes" id="UP000285794"/>
    </source>
</evidence>
<gene>
    <name evidence="6" type="primary">pstB</name>
    <name evidence="6" type="ORF">DWB61_10145</name>
</gene>
<dbReference type="EMBL" id="QQWG01000008">
    <property type="protein sequence ID" value="RRG21638.1"/>
    <property type="molecule type" value="Genomic_DNA"/>
</dbReference>
<organism evidence="6 7">
    <name type="scientific">Ancylomarina euxinus</name>
    <dbReference type="NCBI Taxonomy" id="2283627"/>
    <lineage>
        <taxon>Bacteria</taxon>
        <taxon>Pseudomonadati</taxon>
        <taxon>Bacteroidota</taxon>
        <taxon>Bacteroidia</taxon>
        <taxon>Marinilabiliales</taxon>
        <taxon>Marinifilaceae</taxon>
        <taxon>Ancylomarina</taxon>
    </lineage>
</organism>
<reference evidence="6 7" key="1">
    <citation type="submission" date="2018-07" db="EMBL/GenBank/DDBJ databases">
        <title>Draft genome sequence of Ancylomarina sp. M1P.</title>
        <authorList>
            <person name="Yadav S."/>
            <person name="Villanueva L."/>
            <person name="Damste J.S.S."/>
        </authorList>
    </citation>
    <scope>NUCLEOTIDE SEQUENCE [LARGE SCALE GENOMIC DNA]</scope>
    <source>
        <strain evidence="6 7">M1P</strain>
    </source>
</reference>
<dbReference type="Gene3D" id="3.40.50.300">
    <property type="entry name" value="P-loop containing nucleotide triphosphate hydrolases"/>
    <property type="match status" value="1"/>
</dbReference>
<keyword evidence="4 6" id="KW-0067">ATP-binding</keyword>
<dbReference type="AlphaFoldDB" id="A0A425Y1F5"/>
<keyword evidence="7" id="KW-1185">Reference proteome</keyword>
<evidence type="ECO:0000259" key="5">
    <source>
        <dbReference type="PROSITE" id="PS50893"/>
    </source>
</evidence>
<dbReference type="OrthoDB" id="9782239at2"/>
<proteinExistence type="predicted"/>
<dbReference type="InterPro" id="IPR005670">
    <property type="entry name" value="PstB-like"/>
</dbReference>
<dbReference type="PROSITE" id="PS00211">
    <property type="entry name" value="ABC_TRANSPORTER_1"/>
    <property type="match status" value="1"/>
</dbReference>
<accession>A0A425Y1F5</accession>